<keyword evidence="2" id="KW-1185">Reference proteome</keyword>
<evidence type="ECO:0000313" key="1">
    <source>
        <dbReference type="EMBL" id="CAG8802707.1"/>
    </source>
</evidence>
<name>A0ACA9RR60_9GLOM</name>
<feature type="non-terminal residue" evidence="1">
    <location>
        <position position="1"/>
    </location>
</feature>
<dbReference type="Proteomes" id="UP000789920">
    <property type="component" value="Unassembled WGS sequence"/>
</dbReference>
<accession>A0ACA9RR60</accession>
<gene>
    <name evidence="1" type="ORF">RPERSI_LOCUS21376</name>
</gene>
<sequence length="152" mass="18231">EKSVKENCNEFKEIIMRWFEVDDDYDLLTDLVTEVDEKRYLFVSKNSIDEKSVEENYNEFKEIIMRWFEVDDDYDLLTDLVMEIDEKREKKNTVKKQLGIYDVTRAKELKILLTNPEHAKVKIDDFIEDLKSQRVEFKSSESSTEEINDGIR</sequence>
<dbReference type="EMBL" id="CAJVQC010062483">
    <property type="protein sequence ID" value="CAG8802707.1"/>
    <property type="molecule type" value="Genomic_DNA"/>
</dbReference>
<evidence type="ECO:0000313" key="2">
    <source>
        <dbReference type="Proteomes" id="UP000789920"/>
    </source>
</evidence>
<reference evidence="1" key="1">
    <citation type="submission" date="2021-06" db="EMBL/GenBank/DDBJ databases">
        <authorList>
            <person name="Kallberg Y."/>
            <person name="Tangrot J."/>
            <person name="Rosling A."/>
        </authorList>
    </citation>
    <scope>NUCLEOTIDE SEQUENCE</scope>
    <source>
        <strain evidence="1">MA461A</strain>
    </source>
</reference>
<organism evidence="1 2">
    <name type="scientific">Racocetra persica</name>
    <dbReference type="NCBI Taxonomy" id="160502"/>
    <lineage>
        <taxon>Eukaryota</taxon>
        <taxon>Fungi</taxon>
        <taxon>Fungi incertae sedis</taxon>
        <taxon>Mucoromycota</taxon>
        <taxon>Glomeromycotina</taxon>
        <taxon>Glomeromycetes</taxon>
        <taxon>Diversisporales</taxon>
        <taxon>Gigasporaceae</taxon>
        <taxon>Racocetra</taxon>
    </lineage>
</organism>
<protein>
    <submittedName>
        <fullName evidence="1">570_t:CDS:1</fullName>
    </submittedName>
</protein>
<feature type="non-terminal residue" evidence="1">
    <location>
        <position position="152"/>
    </location>
</feature>
<proteinExistence type="predicted"/>
<comment type="caution">
    <text evidence="1">The sequence shown here is derived from an EMBL/GenBank/DDBJ whole genome shotgun (WGS) entry which is preliminary data.</text>
</comment>